<dbReference type="PANTHER" id="PTHR30146">
    <property type="entry name" value="LACI-RELATED TRANSCRIPTIONAL REPRESSOR"/>
    <property type="match status" value="1"/>
</dbReference>
<dbReference type="Gene3D" id="3.40.50.2300">
    <property type="match status" value="2"/>
</dbReference>
<dbReference type="PRINTS" id="PR00036">
    <property type="entry name" value="HTHLACI"/>
</dbReference>
<dbReference type="Pfam" id="PF13377">
    <property type="entry name" value="Peripla_BP_3"/>
    <property type="match status" value="1"/>
</dbReference>
<dbReference type="CDD" id="cd01545">
    <property type="entry name" value="PBP1_SalR"/>
    <property type="match status" value="1"/>
</dbReference>
<evidence type="ECO:0000313" key="6">
    <source>
        <dbReference type="Proteomes" id="UP001595962"/>
    </source>
</evidence>
<evidence type="ECO:0000259" key="4">
    <source>
        <dbReference type="PROSITE" id="PS50932"/>
    </source>
</evidence>
<dbReference type="Gene3D" id="1.10.260.40">
    <property type="entry name" value="lambda repressor-like DNA-binding domains"/>
    <property type="match status" value="1"/>
</dbReference>
<evidence type="ECO:0000256" key="1">
    <source>
        <dbReference type="ARBA" id="ARBA00023015"/>
    </source>
</evidence>
<proteinExistence type="predicted"/>
<dbReference type="InterPro" id="IPR028082">
    <property type="entry name" value="Peripla_BP_I"/>
</dbReference>
<dbReference type="GO" id="GO:0003677">
    <property type="term" value="F:DNA binding"/>
    <property type="evidence" value="ECO:0007669"/>
    <property type="project" value="UniProtKB-KW"/>
</dbReference>
<organism evidence="5 6">
    <name type="scientific">Rheinheimera marina</name>
    <dbReference type="NCBI Taxonomy" id="1774958"/>
    <lineage>
        <taxon>Bacteria</taxon>
        <taxon>Pseudomonadati</taxon>
        <taxon>Pseudomonadota</taxon>
        <taxon>Gammaproteobacteria</taxon>
        <taxon>Chromatiales</taxon>
        <taxon>Chromatiaceae</taxon>
        <taxon>Rheinheimera</taxon>
    </lineage>
</organism>
<dbReference type="InterPro" id="IPR000843">
    <property type="entry name" value="HTH_LacI"/>
</dbReference>
<sequence>MEAMTGKKPTIKDVARLAGVSFKTVSRVVNNEAWVSDEIKAKVQAVIETLNYQPNRTARLMRTAPFSLAFVYDNPNSHYVIEMQNGILSECRRKGFELVIHPTDSGSDLVRQELSTMIGSNQVGGVILTPPLSENSELVQQLLAQQAKVVRIVSGAAPPDELCPTIYVDDEAAGRAMTEYLLAQGHRRIAFLGYRADHRSSVGRYRGYCAALEQAGIELSPELVISGDFTFDSGVAMTEQLLALAEPATALFGCNDEIAAGALFAARMKQLAVPADLSIVGFENSPFSRQTWPKLTTVHQPNADMAAKAAAMLIALMLEPDEQPPHCGFHLQLVTRDSVEKLTK</sequence>
<reference evidence="6" key="1">
    <citation type="journal article" date="2019" name="Int. J. Syst. Evol. Microbiol.">
        <title>The Global Catalogue of Microorganisms (GCM) 10K type strain sequencing project: providing services to taxonomists for standard genome sequencing and annotation.</title>
        <authorList>
            <consortium name="The Broad Institute Genomics Platform"/>
            <consortium name="The Broad Institute Genome Sequencing Center for Infectious Disease"/>
            <person name="Wu L."/>
            <person name="Ma J."/>
        </authorList>
    </citation>
    <scope>NUCLEOTIDE SEQUENCE [LARGE SCALE GENOMIC DNA]</scope>
    <source>
        <strain evidence="6">DT28</strain>
    </source>
</reference>
<name>A0ABV9JLL5_9GAMM</name>
<dbReference type="RefSeq" id="WP_377333514.1">
    <property type="nucleotide sequence ID" value="NZ_JBHSGB010000009.1"/>
</dbReference>
<dbReference type="CDD" id="cd01392">
    <property type="entry name" value="HTH_LacI"/>
    <property type="match status" value="1"/>
</dbReference>
<dbReference type="SUPFAM" id="SSF47413">
    <property type="entry name" value="lambda repressor-like DNA-binding domains"/>
    <property type="match status" value="1"/>
</dbReference>
<evidence type="ECO:0000313" key="5">
    <source>
        <dbReference type="EMBL" id="MFC4655147.1"/>
    </source>
</evidence>
<dbReference type="Proteomes" id="UP001595962">
    <property type="component" value="Unassembled WGS sequence"/>
</dbReference>
<keyword evidence="3" id="KW-0804">Transcription</keyword>
<comment type="caution">
    <text evidence="5">The sequence shown here is derived from an EMBL/GenBank/DDBJ whole genome shotgun (WGS) entry which is preliminary data.</text>
</comment>
<dbReference type="PROSITE" id="PS00356">
    <property type="entry name" value="HTH_LACI_1"/>
    <property type="match status" value="1"/>
</dbReference>
<keyword evidence="6" id="KW-1185">Reference proteome</keyword>
<dbReference type="InterPro" id="IPR046335">
    <property type="entry name" value="LacI/GalR-like_sensor"/>
</dbReference>
<dbReference type="EMBL" id="JBHSGB010000009">
    <property type="protein sequence ID" value="MFC4655147.1"/>
    <property type="molecule type" value="Genomic_DNA"/>
</dbReference>
<dbReference type="SUPFAM" id="SSF53822">
    <property type="entry name" value="Periplasmic binding protein-like I"/>
    <property type="match status" value="1"/>
</dbReference>
<dbReference type="PROSITE" id="PS50932">
    <property type="entry name" value="HTH_LACI_2"/>
    <property type="match status" value="1"/>
</dbReference>
<dbReference type="PANTHER" id="PTHR30146:SF153">
    <property type="entry name" value="LACTOSE OPERON REPRESSOR"/>
    <property type="match status" value="1"/>
</dbReference>
<keyword evidence="2 5" id="KW-0238">DNA-binding</keyword>
<feature type="domain" description="HTH lacI-type" evidence="4">
    <location>
        <begin position="9"/>
        <end position="63"/>
    </location>
</feature>
<protein>
    <submittedName>
        <fullName evidence="5">LacI family DNA-binding transcriptional regulator</fullName>
    </submittedName>
</protein>
<evidence type="ECO:0000256" key="3">
    <source>
        <dbReference type="ARBA" id="ARBA00023163"/>
    </source>
</evidence>
<keyword evidence="1" id="KW-0805">Transcription regulation</keyword>
<dbReference type="InterPro" id="IPR010982">
    <property type="entry name" value="Lambda_DNA-bd_dom_sf"/>
</dbReference>
<gene>
    <name evidence="5" type="ORF">ACFO3I_08995</name>
</gene>
<dbReference type="SMART" id="SM00354">
    <property type="entry name" value="HTH_LACI"/>
    <property type="match status" value="1"/>
</dbReference>
<evidence type="ECO:0000256" key="2">
    <source>
        <dbReference type="ARBA" id="ARBA00023125"/>
    </source>
</evidence>
<dbReference type="Pfam" id="PF00356">
    <property type="entry name" value="LacI"/>
    <property type="match status" value="1"/>
</dbReference>
<accession>A0ABV9JLL5</accession>